<evidence type="ECO:0000313" key="2">
    <source>
        <dbReference type="Proteomes" id="UP001170481"/>
    </source>
</evidence>
<reference evidence="1" key="1">
    <citation type="submission" date="2023-07" db="EMBL/GenBank/DDBJ databases">
        <title>Genome content predicts the carbon catabolic preferences of heterotrophic bacteria.</title>
        <authorList>
            <person name="Gralka M."/>
        </authorList>
    </citation>
    <scope>NUCLEOTIDE SEQUENCE</scope>
    <source>
        <strain evidence="1">C2R13</strain>
    </source>
</reference>
<protein>
    <submittedName>
        <fullName evidence="1">Glycosyltransferase family 4 protein</fullName>
        <ecNumber evidence="1">2.4.-.-</ecNumber>
    </submittedName>
</protein>
<keyword evidence="1" id="KW-0808">Transferase</keyword>
<dbReference type="Gene3D" id="3.40.50.2000">
    <property type="entry name" value="Glycogen Phosphorylase B"/>
    <property type="match status" value="2"/>
</dbReference>
<sequence>MTSSCEPTAARGVTRPLHVRHVNLARGFRGGERQTLNLIADLARRASPGENGEAGAPIRQSLVCLRGSPLISELAALELAVTVDVIEISGRFKGHLGQPRADIVHAHEAKAVHWAWLHQRLTGTPYLLTRRVPQPVKDKPFNRLTYRAAACRVAISSVIESHLRERQWGETALIPSTLAHLPSDKQAVAELRQRFGNTPAGDRVVIGHVGALVDRHKGQRVLIEAARRLRDSHPQLLFVCLGAGEDEAAFKAESADLDNLVWEGFHTNVGDYLEAFDLFAFPSRNEGLGSILLDVMDHGVPIIASDVDGIPDIVHDDSTGVLVPTGDAQALAAAIVALVADAPRRERLVAGARAHLARFTPSAMGEAYLGLYQRLAR</sequence>
<accession>A0AAP4TWQ7</accession>
<evidence type="ECO:0000313" key="1">
    <source>
        <dbReference type="EMBL" id="MDO6671807.1"/>
    </source>
</evidence>
<proteinExistence type="predicted"/>
<organism evidence="1 2">
    <name type="scientific">Cobetia amphilecti</name>
    <dbReference type="NCBI Taxonomy" id="1055104"/>
    <lineage>
        <taxon>Bacteria</taxon>
        <taxon>Pseudomonadati</taxon>
        <taxon>Pseudomonadota</taxon>
        <taxon>Gammaproteobacteria</taxon>
        <taxon>Oceanospirillales</taxon>
        <taxon>Halomonadaceae</taxon>
        <taxon>Cobetia</taxon>
    </lineage>
</organism>
<dbReference type="CDD" id="cd03801">
    <property type="entry name" value="GT4_PimA-like"/>
    <property type="match status" value="1"/>
</dbReference>
<dbReference type="EMBL" id="JAUORK010000006">
    <property type="protein sequence ID" value="MDO6671807.1"/>
    <property type="molecule type" value="Genomic_DNA"/>
</dbReference>
<gene>
    <name evidence="1" type="ORF">Q4535_06695</name>
</gene>
<dbReference type="Pfam" id="PF13692">
    <property type="entry name" value="Glyco_trans_1_4"/>
    <property type="match status" value="1"/>
</dbReference>
<comment type="caution">
    <text evidence="1">The sequence shown here is derived from an EMBL/GenBank/DDBJ whole genome shotgun (WGS) entry which is preliminary data.</text>
</comment>
<dbReference type="AlphaFoldDB" id="A0AAP4TWQ7"/>
<dbReference type="PANTHER" id="PTHR12526">
    <property type="entry name" value="GLYCOSYLTRANSFERASE"/>
    <property type="match status" value="1"/>
</dbReference>
<name>A0AAP4TWQ7_9GAMM</name>
<dbReference type="Proteomes" id="UP001170481">
    <property type="component" value="Unassembled WGS sequence"/>
</dbReference>
<dbReference type="SUPFAM" id="SSF53756">
    <property type="entry name" value="UDP-Glycosyltransferase/glycogen phosphorylase"/>
    <property type="match status" value="1"/>
</dbReference>
<dbReference type="PANTHER" id="PTHR12526:SF636">
    <property type="entry name" value="BLL3647 PROTEIN"/>
    <property type="match status" value="1"/>
</dbReference>
<dbReference type="GO" id="GO:0016757">
    <property type="term" value="F:glycosyltransferase activity"/>
    <property type="evidence" value="ECO:0007669"/>
    <property type="project" value="UniProtKB-KW"/>
</dbReference>
<dbReference type="RefSeq" id="WP_054556473.1">
    <property type="nucleotide sequence ID" value="NZ_JAUORK010000006.1"/>
</dbReference>
<dbReference type="EC" id="2.4.-.-" evidence="1"/>
<keyword evidence="1" id="KW-0328">Glycosyltransferase</keyword>